<dbReference type="RefSeq" id="WP_096454820.1">
    <property type="nucleotide sequence ID" value="NZ_AP017369.1"/>
</dbReference>
<name>A0A160PMV7_9CORY</name>
<organism evidence="2 3">
    <name type="scientific">Corynebacterium suranareeae</name>
    <dbReference type="NCBI Taxonomy" id="2506452"/>
    <lineage>
        <taxon>Bacteria</taxon>
        <taxon>Bacillati</taxon>
        <taxon>Actinomycetota</taxon>
        <taxon>Actinomycetes</taxon>
        <taxon>Mycobacteriales</taxon>
        <taxon>Corynebacteriaceae</taxon>
        <taxon>Corynebacterium</taxon>
    </lineage>
</organism>
<proteinExistence type="predicted"/>
<dbReference type="InterPro" id="IPR032830">
    <property type="entry name" value="XPB/Ssl2_N"/>
</dbReference>
<dbReference type="Pfam" id="PF13625">
    <property type="entry name" value="Helicase_C_3"/>
    <property type="match status" value="1"/>
</dbReference>
<sequence length="733" mass="78681">MKKDSPVPTLKGWLDTQSDDQLSVILRNRPDAVLPLPPNLGSLAARLQLRASAVRAVLKLNALELAVLEAAANIGGELHPVSAPEVVEYLRATLKDDAPSEAQIDAAIITLKNYALLFGDEQVMIAQETMAALPAFWRLLPEVGDRGQSEKEVRESVEKLSERHRKLLDTLAASGGFGLTRDAGPNADPTRPVPQLLAAGLLARVDEQTVRLPAMVRHIIEGREQLPAQVKEVTPSAVPGSDDAGLAAGLEVVRHMRLLIDALSLVPAPTLKSSGVGVRVVSRLKKELGFDDTELFRLVCLGTDARLLRIGVPDPLPADDNGGDYLAPTELADEWLDADLNQQLATLMTGWWEQTWAAWLVGEADEKDKPIHLLSYSNNIDGLEDTRAKIMASLTRVTPEDLHADLAFHYPLAASRMKPETITHLIEEAKWIGAYADGVTAPGRALVEGAQPEDVISAPTPVETFHVQGDFTIMVPGPLTPTMQKMMDSIATLESPGLASVYRLSEKSIRHALDVGLTTPEILEFLKDHSMTELPQSVGYLLSDIARKHGTLRGGPALCYIRSDDPALLHSAVEAGADVALRQIAPTVAIAQAPLLKVITLLRNAGFQPVAEDGEGASLNIAPSPARVPVYIPGPPVPALDEGRIAAAVKAIRRENSASKGTVSTQPTLAVLQAAVRGQKTVTLGFVDKQGVAVHRIVKPLTVNAGQVDAVDEATGAVHRFMLHRITEVIVDN</sequence>
<dbReference type="GO" id="GO:0003677">
    <property type="term" value="F:DNA binding"/>
    <property type="evidence" value="ECO:0007669"/>
    <property type="project" value="UniProtKB-KW"/>
</dbReference>
<protein>
    <submittedName>
        <fullName evidence="2">DNA-binding protein</fullName>
    </submittedName>
</protein>
<accession>A0A160PMV7</accession>
<dbReference type="AlphaFoldDB" id="A0A160PMV7"/>
<dbReference type="KEGG" id="csur:N24_0935"/>
<feature type="domain" description="Helicase XPB/Ssl2 N-terminal" evidence="1">
    <location>
        <begin position="467"/>
        <end position="576"/>
    </location>
</feature>
<gene>
    <name evidence="2" type="ORF">N24_0935</name>
</gene>
<reference evidence="2 3" key="1">
    <citation type="submission" date="2016-02" db="EMBL/GenBank/DDBJ databases">
        <title>Corynebacterium glutamicum N24 whole genome sequencing project.</title>
        <authorList>
            <person name="Matsutani M."/>
            <person name="Nangtapong N."/>
            <person name="Yakushi T."/>
            <person name="Matsushita K."/>
        </authorList>
    </citation>
    <scope>NUCLEOTIDE SEQUENCE [LARGE SCALE GENOMIC DNA]</scope>
    <source>
        <strain evidence="2 3">N24</strain>
    </source>
</reference>
<evidence type="ECO:0000313" key="3">
    <source>
        <dbReference type="Proteomes" id="UP000218244"/>
    </source>
</evidence>
<evidence type="ECO:0000259" key="1">
    <source>
        <dbReference type="Pfam" id="PF13625"/>
    </source>
</evidence>
<dbReference type="Proteomes" id="UP000218244">
    <property type="component" value="Chromosome"/>
</dbReference>
<keyword evidence="3" id="KW-1185">Reference proteome</keyword>
<dbReference type="EMBL" id="AP017369">
    <property type="protein sequence ID" value="BAU95197.1"/>
    <property type="molecule type" value="Genomic_DNA"/>
</dbReference>
<evidence type="ECO:0000313" key="2">
    <source>
        <dbReference type="EMBL" id="BAU95197.1"/>
    </source>
</evidence>
<keyword evidence="2" id="KW-0238">DNA-binding</keyword>